<evidence type="ECO:0000256" key="2">
    <source>
        <dbReference type="SAM" id="MobiDB-lite"/>
    </source>
</evidence>
<sequence>MASSTLRGGGERLVREMTPRDSAPQSAGSTRSQEMSMTIGEMENRLLPKPTKGGRGSLPMSARELLEENKQLIEEKKEQKALARKNSREMVQKLIEEDRMKSEGIKATVQSKRSMLKDLAQQYKASITQKEEERAALKTSKKGQPPSYFPFVEGERIAKGRAAKSAVLREEMQGFLQKQREMKPPRNDPLIQDTRVDNVLLYPVLPKATVQSFEASPPESGEVQHGDAVPDEELKLVDETCPHMQRHPVFLTKARDHKSRRLYDDHVRRTLEEKVEQTKMELAQQAKKRKDELATLEDSMLVADALRHDGTTAKADARRRHAMFLKEQIEEQQMRKQMEKADKKRETAGYWGPEDKPTQSNATHRSHCHDLIKQMEVDQNRKVVDRSMRLRQEKQIVNNCWDHWVTADWLPHLQIRPAFTFAVAFSVAPCNPPEQRCGAGRHGSLNPAVLQPLEGPAGDDFHHDIARDIGQQVEAMILEAKHASETKVGKEIQKIKQKMEHMAEKIKMINNKVALVEPDRNALLKTDLQSSIAKLEEVWEGEVSTLKHELWQTIQAHNHNAEPWL</sequence>
<comment type="caution">
    <text evidence="3">The sequence shown here is derived from an EMBL/GenBank/DDBJ whole genome shotgun (WGS) entry which is preliminary data.</text>
</comment>
<dbReference type="EMBL" id="CAMXCT020002859">
    <property type="protein sequence ID" value="CAL1154293.1"/>
    <property type="molecule type" value="Genomic_DNA"/>
</dbReference>
<feature type="region of interest" description="Disordered" evidence="2">
    <location>
        <begin position="1"/>
        <end position="72"/>
    </location>
</feature>
<gene>
    <name evidence="3" type="ORF">C1SCF055_LOCUS27003</name>
</gene>
<keyword evidence="5" id="KW-1185">Reference proteome</keyword>
<evidence type="ECO:0000313" key="3">
    <source>
        <dbReference type="EMBL" id="CAI4000918.1"/>
    </source>
</evidence>
<name>A0A9P1CZV8_9DINO</name>
<feature type="compositionally biased region" description="Polar residues" evidence="2">
    <location>
        <begin position="23"/>
        <end position="36"/>
    </location>
</feature>
<evidence type="ECO:0000313" key="5">
    <source>
        <dbReference type="Proteomes" id="UP001152797"/>
    </source>
</evidence>
<accession>A0A9P1CZV8</accession>
<protein>
    <submittedName>
        <fullName evidence="3">Uncharacterized protein</fullName>
    </submittedName>
</protein>
<keyword evidence="1" id="KW-0175">Coiled coil</keyword>
<dbReference type="EMBL" id="CAMXCT010002859">
    <property type="protein sequence ID" value="CAI4000918.1"/>
    <property type="molecule type" value="Genomic_DNA"/>
</dbReference>
<reference evidence="4" key="2">
    <citation type="submission" date="2024-04" db="EMBL/GenBank/DDBJ databases">
        <authorList>
            <person name="Chen Y."/>
            <person name="Shah S."/>
            <person name="Dougan E. K."/>
            <person name="Thang M."/>
            <person name="Chan C."/>
        </authorList>
    </citation>
    <scope>NUCLEOTIDE SEQUENCE [LARGE SCALE GENOMIC DNA]</scope>
</reference>
<dbReference type="Proteomes" id="UP001152797">
    <property type="component" value="Unassembled WGS sequence"/>
</dbReference>
<dbReference type="OrthoDB" id="423147at2759"/>
<reference evidence="3" key="1">
    <citation type="submission" date="2022-10" db="EMBL/GenBank/DDBJ databases">
        <authorList>
            <person name="Chen Y."/>
            <person name="Dougan E. K."/>
            <person name="Chan C."/>
            <person name="Rhodes N."/>
            <person name="Thang M."/>
        </authorList>
    </citation>
    <scope>NUCLEOTIDE SEQUENCE</scope>
</reference>
<proteinExistence type="predicted"/>
<dbReference type="EMBL" id="CAMXCT030002859">
    <property type="protein sequence ID" value="CAL4788230.1"/>
    <property type="molecule type" value="Genomic_DNA"/>
</dbReference>
<organism evidence="3">
    <name type="scientific">Cladocopium goreaui</name>
    <dbReference type="NCBI Taxonomy" id="2562237"/>
    <lineage>
        <taxon>Eukaryota</taxon>
        <taxon>Sar</taxon>
        <taxon>Alveolata</taxon>
        <taxon>Dinophyceae</taxon>
        <taxon>Suessiales</taxon>
        <taxon>Symbiodiniaceae</taxon>
        <taxon>Cladocopium</taxon>
    </lineage>
</organism>
<evidence type="ECO:0000313" key="4">
    <source>
        <dbReference type="EMBL" id="CAL1154293.1"/>
    </source>
</evidence>
<evidence type="ECO:0000256" key="1">
    <source>
        <dbReference type="SAM" id="Coils"/>
    </source>
</evidence>
<feature type="compositionally biased region" description="Basic and acidic residues" evidence="2">
    <location>
        <begin position="9"/>
        <end position="19"/>
    </location>
</feature>
<feature type="coiled-coil region" evidence="1">
    <location>
        <begin position="268"/>
        <end position="299"/>
    </location>
</feature>
<dbReference type="AlphaFoldDB" id="A0A9P1CZV8"/>